<protein>
    <submittedName>
        <fullName evidence="9">DMT family transporter</fullName>
    </submittedName>
</protein>
<gene>
    <name evidence="9" type="ORF">NK125_00200</name>
</gene>
<comment type="similarity">
    <text evidence="2">Belongs to the EamA transporter family.</text>
</comment>
<dbReference type="Pfam" id="PF00892">
    <property type="entry name" value="EamA"/>
    <property type="match status" value="2"/>
</dbReference>
<dbReference type="InterPro" id="IPR000620">
    <property type="entry name" value="EamA_dom"/>
</dbReference>
<feature type="transmembrane region" description="Helical" evidence="7">
    <location>
        <begin position="251"/>
        <end position="270"/>
    </location>
</feature>
<evidence type="ECO:0000256" key="4">
    <source>
        <dbReference type="ARBA" id="ARBA00022692"/>
    </source>
</evidence>
<dbReference type="PANTHER" id="PTHR32322:SF18">
    <property type="entry name" value="S-ADENOSYLMETHIONINE_S-ADENOSYLHOMOCYSTEINE TRANSPORTER"/>
    <property type="match status" value="1"/>
</dbReference>
<feature type="transmembrane region" description="Helical" evidence="7">
    <location>
        <begin position="102"/>
        <end position="119"/>
    </location>
</feature>
<feature type="transmembrane region" description="Helical" evidence="7">
    <location>
        <begin position="76"/>
        <end position="96"/>
    </location>
</feature>
<evidence type="ECO:0000313" key="10">
    <source>
        <dbReference type="Proteomes" id="UP001523566"/>
    </source>
</evidence>
<feature type="transmembrane region" description="Helical" evidence="7">
    <location>
        <begin position="219"/>
        <end position="239"/>
    </location>
</feature>
<name>A0ABT1E7K9_9FIRM</name>
<keyword evidence="10" id="KW-1185">Reference proteome</keyword>
<evidence type="ECO:0000256" key="6">
    <source>
        <dbReference type="ARBA" id="ARBA00023136"/>
    </source>
</evidence>
<comment type="subcellular location">
    <subcellularLocation>
        <location evidence="1">Cell membrane</location>
        <topology evidence="1">Multi-pass membrane protein</topology>
    </subcellularLocation>
</comment>
<organism evidence="9 10">
    <name type="scientific">Aequitasia blattaphilus</name>
    <dbReference type="NCBI Taxonomy" id="2949332"/>
    <lineage>
        <taxon>Bacteria</taxon>
        <taxon>Bacillati</taxon>
        <taxon>Bacillota</taxon>
        <taxon>Clostridia</taxon>
        <taxon>Lachnospirales</taxon>
        <taxon>Lachnospiraceae</taxon>
        <taxon>Aequitasia</taxon>
    </lineage>
</organism>
<feature type="transmembrane region" description="Helical" evidence="7">
    <location>
        <begin position="12"/>
        <end position="31"/>
    </location>
</feature>
<feature type="transmembrane region" description="Helical" evidence="7">
    <location>
        <begin position="276"/>
        <end position="293"/>
    </location>
</feature>
<feature type="transmembrane region" description="Helical" evidence="7">
    <location>
        <begin position="131"/>
        <end position="149"/>
    </location>
</feature>
<evidence type="ECO:0000256" key="1">
    <source>
        <dbReference type="ARBA" id="ARBA00004651"/>
    </source>
</evidence>
<reference evidence="9 10" key="1">
    <citation type="journal article" date="2022" name="Genome Biol. Evol.">
        <title>Host diet, physiology and behaviors set the stage for Lachnospiraceae cladogenesis.</title>
        <authorList>
            <person name="Vera-Ponce De Leon A."/>
            <person name="Schneider M."/>
            <person name="Jahnes B.C."/>
            <person name="Sadowski V."/>
            <person name="Camuy-Velez L.A."/>
            <person name="Duan J."/>
            <person name="Sabree Z.L."/>
        </authorList>
    </citation>
    <scope>NUCLEOTIDE SEQUENCE [LARGE SCALE GENOMIC DNA]</scope>
    <source>
        <strain evidence="9 10">PAL113</strain>
    </source>
</reference>
<dbReference type="InterPro" id="IPR050638">
    <property type="entry name" value="AA-Vitamin_Transporters"/>
</dbReference>
<dbReference type="RefSeq" id="WP_262064625.1">
    <property type="nucleotide sequence ID" value="NZ_JAMXOD010000001.1"/>
</dbReference>
<dbReference type="EMBL" id="JAMZFW010000001">
    <property type="protein sequence ID" value="MCP1100836.1"/>
    <property type="molecule type" value="Genomic_DNA"/>
</dbReference>
<evidence type="ECO:0000256" key="5">
    <source>
        <dbReference type="ARBA" id="ARBA00022989"/>
    </source>
</evidence>
<evidence type="ECO:0000256" key="7">
    <source>
        <dbReference type="SAM" id="Phobius"/>
    </source>
</evidence>
<sequence>MEKREHARGTALAIIGGVFWGFSGVCGQYLFQEKYLTAKWLVCVRLLIAGGILLFTVYRKQGRNMFLIWKNKKDAVALLLFAIFGMAACQLTYFSAVETSNAGTATVIQYTAPILIMAYTSYIKKRLPTKLEALALIMAVGGTFILATGGDIKTMVLSKEALLWGIGSSIAMALYNLIPTSIMPKYGTFCVVGYGMLIGGILLSLFVHPWNIVGHWDGGTFAALIIVIIIGTLLSFACYMEGVRIIGPEKASLFAAVEPVTATIAVVVFMHVAFGVTDILGLVCIIGAVFLLTKA</sequence>
<keyword evidence="3" id="KW-1003">Cell membrane</keyword>
<dbReference type="PANTHER" id="PTHR32322">
    <property type="entry name" value="INNER MEMBRANE TRANSPORTER"/>
    <property type="match status" value="1"/>
</dbReference>
<dbReference type="SUPFAM" id="SSF103481">
    <property type="entry name" value="Multidrug resistance efflux transporter EmrE"/>
    <property type="match status" value="2"/>
</dbReference>
<keyword evidence="4 7" id="KW-0812">Transmembrane</keyword>
<comment type="caution">
    <text evidence="9">The sequence shown here is derived from an EMBL/GenBank/DDBJ whole genome shotgun (WGS) entry which is preliminary data.</text>
</comment>
<accession>A0ABT1E7K9</accession>
<dbReference type="Proteomes" id="UP001523566">
    <property type="component" value="Unassembled WGS sequence"/>
</dbReference>
<feature type="transmembrane region" description="Helical" evidence="7">
    <location>
        <begin position="186"/>
        <end position="207"/>
    </location>
</feature>
<evidence type="ECO:0000259" key="8">
    <source>
        <dbReference type="Pfam" id="PF00892"/>
    </source>
</evidence>
<proteinExistence type="inferred from homology"/>
<feature type="transmembrane region" description="Helical" evidence="7">
    <location>
        <begin position="37"/>
        <end position="55"/>
    </location>
</feature>
<keyword evidence="5 7" id="KW-1133">Transmembrane helix</keyword>
<evidence type="ECO:0000256" key="2">
    <source>
        <dbReference type="ARBA" id="ARBA00007362"/>
    </source>
</evidence>
<keyword evidence="6 7" id="KW-0472">Membrane</keyword>
<feature type="domain" description="EamA" evidence="8">
    <location>
        <begin position="9"/>
        <end position="147"/>
    </location>
</feature>
<evidence type="ECO:0000256" key="3">
    <source>
        <dbReference type="ARBA" id="ARBA00022475"/>
    </source>
</evidence>
<dbReference type="InterPro" id="IPR037185">
    <property type="entry name" value="EmrE-like"/>
</dbReference>
<feature type="transmembrane region" description="Helical" evidence="7">
    <location>
        <begin position="161"/>
        <end position="179"/>
    </location>
</feature>
<feature type="domain" description="EamA" evidence="8">
    <location>
        <begin position="161"/>
        <end position="293"/>
    </location>
</feature>
<evidence type="ECO:0000313" key="9">
    <source>
        <dbReference type="EMBL" id="MCP1100836.1"/>
    </source>
</evidence>